<accession>A0ACC0L6F7</accession>
<reference evidence="1" key="1">
    <citation type="submission" date="2022-02" db="EMBL/GenBank/DDBJ databases">
        <title>Plant Genome Project.</title>
        <authorList>
            <person name="Zhang R.-G."/>
        </authorList>
    </citation>
    <scope>NUCLEOTIDE SEQUENCE</scope>
    <source>
        <strain evidence="1">AT1</strain>
    </source>
</reference>
<protein>
    <submittedName>
        <fullName evidence="1">Uncharacterized protein</fullName>
    </submittedName>
</protein>
<keyword evidence="2" id="KW-1185">Reference proteome</keyword>
<gene>
    <name evidence="1" type="ORF">RHMOL_Rhmol13G0112500</name>
</gene>
<dbReference type="EMBL" id="CM046400">
    <property type="protein sequence ID" value="KAI8523962.1"/>
    <property type="molecule type" value="Genomic_DNA"/>
</dbReference>
<dbReference type="Proteomes" id="UP001062846">
    <property type="component" value="Chromosome 13"/>
</dbReference>
<evidence type="ECO:0000313" key="2">
    <source>
        <dbReference type="Proteomes" id="UP001062846"/>
    </source>
</evidence>
<name>A0ACC0L6F7_RHOML</name>
<evidence type="ECO:0000313" key="1">
    <source>
        <dbReference type="EMBL" id="KAI8523962.1"/>
    </source>
</evidence>
<organism evidence="1 2">
    <name type="scientific">Rhododendron molle</name>
    <name type="common">Chinese azalea</name>
    <name type="synonym">Azalea mollis</name>
    <dbReference type="NCBI Taxonomy" id="49168"/>
    <lineage>
        <taxon>Eukaryota</taxon>
        <taxon>Viridiplantae</taxon>
        <taxon>Streptophyta</taxon>
        <taxon>Embryophyta</taxon>
        <taxon>Tracheophyta</taxon>
        <taxon>Spermatophyta</taxon>
        <taxon>Magnoliopsida</taxon>
        <taxon>eudicotyledons</taxon>
        <taxon>Gunneridae</taxon>
        <taxon>Pentapetalae</taxon>
        <taxon>asterids</taxon>
        <taxon>Ericales</taxon>
        <taxon>Ericaceae</taxon>
        <taxon>Ericoideae</taxon>
        <taxon>Rhodoreae</taxon>
        <taxon>Rhododendron</taxon>
    </lineage>
</organism>
<sequence>MELAAQTDHLPKQGGWITFPFIIATSACLTLGSAGWVSNLIVYMIGEFNIKRIDAAQVFNIVNGCISLFPLLGAIIADSFLGCFSVIWISSFIALLGTVLLTLTSAIDSLRPQPCETGSIACPTPSKFQLTILYAGLALSSLGIGGMRFTLTTMGANQYTTSKEQSIYFNWYFFSMYASAITASTAIVYVEDNVSWAWGFGLCAAANALGLAIFLFGSQFYRHVKPEGSPFTGLVQVFVASIRKRKAQISLKSDGYYRGGDDNGIQEVVAATPTTSFRFLNRAALIAQGDIRPDGSIAKPWNLCTLQQVEDLKTLIRIFPLWSSSIFLGTPIGIQTSLLVLQALTMGRRLGPHFTIPAGSMLVSVSFFVCIALILSDRLVRPTWQYLTGRPPTPLQLIGVGHVLNIASMAVSAVVESTRRRAAVPMSVFWLVPQLAIVGVGEAFHFPGQVALYYQEFPASLKNMATAAIGLLIGIAFYLSTAVIGCVRTATGWLPDDIDDGKVDYVFWMLVVVGVVNFGYYMLCAMLYKYQNLERVVAQPHRG</sequence>
<comment type="caution">
    <text evidence="1">The sequence shown here is derived from an EMBL/GenBank/DDBJ whole genome shotgun (WGS) entry which is preliminary data.</text>
</comment>
<proteinExistence type="predicted"/>